<keyword evidence="1" id="KW-0472">Membrane</keyword>
<accession>A0A423PGV9</accession>
<dbReference type="Pfam" id="PF20398">
    <property type="entry name" value="DUF6691"/>
    <property type="match status" value="1"/>
</dbReference>
<keyword evidence="1" id="KW-1133">Transmembrane helix</keyword>
<comment type="caution">
    <text evidence="2">The sequence shown here is derived from an EMBL/GenBank/DDBJ whole genome shotgun (WGS) entry which is preliminary data.</text>
</comment>
<evidence type="ECO:0000313" key="3">
    <source>
        <dbReference type="Proteomes" id="UP000285123"/>
    </source>
</evidence>
<sequence>MKTHAIALAAGVLFGFGLALSHMADPNKVLAFLDILGGWDPSLTLVIGGALAVFMPGFAWLRRRPRPWIGDTFHLPARGAIDRRLLGGAALFGLGWGLAGYCPGPALAALTFNPREAVIFLLAMIAGGLLSRLPGLPSRQRRRRMYHR</sequence>
<proteinExistence type="predicted"/>
<feature type="transmembrane region" description="Helical" evidence="1">
    <location>
        <begin position="117"/>
        <end position="135"/>
    </location>
</feature>
<dbReference type="InterPro" id="IPR046513">
    <property type="entry name" value="DUF6691"/>
</dbReference>
<reference evidence="2 3" key="1">
    <citation type="submission" date="2013-10" db="EMBL/GenBank/DDBJ databases">
        <title>Salinisphaera halophila YIM 95161 Genome Sequencing.</title>
        <authorList>
            <person name="Lai Q."/>
            <person name="Li C."/>
            <person name="Shao Z."/>
        </authorList>
    </citation>
    <scope>NUCLEOTIDE SEQUENCE [LARGE SCALE GENOMIC DNA]</scope>
    <source>
        <strain evidence="2 3">YIM 95161</strain>
    </source>
</reference>
<dbReference type="Proteomes" id="UP000285123">
    <property type="component" value="Unassembled WGS sequence"/>
</dbReference>
<feature type="transmembrane region" description="Helical" evidence="1">
    <location>
        <begin position="85"/>
        <end position="111"/>
    </location>
</feature>
<dbReference type="OrthoDB" id="9790409at2"/>
<organism evidence="2 3">
    <name type="scientific">Salinisphaera orenii YIM 95161</name>
    <dbReference type="NCBI Taxonomy" id="1051139"/>
    <lineage>
        <taxon>Bacteria</taxon>
        <taxon>Pseudomonadati</taxon>
        <taxon>Pseudomonadota</taxon>
        <taxon>Gammaproteobacteria</taxon>
        <taxon>Salinisphaerales</taxon>
        <taxon>Salinisphaeraceae</taxon>
        <taxon>Salinisphaera</taxon>
    </lineage>
</organism>
<protein>
    <submittedName>
        <fullName evidence="2">YeeE/YedE family protein</fullName>
    </submittedName>
</protein>
<dbReference type="AlphaFoldDB" id="A0A423PGV9"/>
<dbReference type="RefSeq" id="WP_123592316.1">
    <property type="nucleotide sequence ID" value="NZ_AYKF01000124.1"/>
</dbReference>
<evidence type="ECO:0000313" key="2">
    <source>
        <dbReference type="EMBL" id="ROO24773.1"/>
    </source>
</evidence>
<gene>
    <name evidence="2" type="ORF">SAHL_15510</name>
</gene>
<dbReference type="EMBL" id="AYKF01000124">
    <property type="protein sequence ID" value="ROO24773.1"/>
    <property type="molecule type" value="Genomic_DNA"/>
</dbReference>
<feature type="transmembrane region" description="Helical" evidence="1">
    <location>
        <begin position="41"/>
        <end position="61"/>
    </location>
</feature>
<keyword evidence="1" id="KW-0812">Transmembrane</keyword>
<name>A0A423PGV9_9GAMM</name>
<evidence type="ECO:0000256" key="1">
    <source>
        <dbReference type="SAM" id="Phobius"/>
    </source>
</evidence>